<dbReference type="Proteomes" id="UP001302676">
    <property type="component" value="Unassembled WGS sequence"/>
</dbReference>
<keyword evidence="3" id="KW-1185">Reference proteome</keyword>
<dbReference type="Gene3D" id="3.40.630.30">
    <property type="match status" value="1"/>
</dbReference>
<evidence type="ECO:0000259" key="1">
    <source>
        <dbReference type="Pfam" id="PF00583"/>
    </source>
</evidence>
<gene>
    <name evidence="2" type="ORF">C8A04DRAFT_33626</name>
</gene>
<dbReference type="Pfam" id="PF00583">
    <property type="entry name" value="Acetyltransf_1"/>
    <property type="match status" value="1"/>
</dbReference>
<dbReference type="InterPro" id="IPR016181">
    <property type="entry name" value="Acyl_CoA_acyltransferase"/>
</dbReference>
<feature type="domain" description="N-acetyltransferase" evidence="1">
    <location>
        <begin position="203"/>
        <end position="300"/>
    </location>
</feature>
<dbReference type="RefSeq" id="XP_062641487.1">
    <property type="nucleotide sequence ID" value="XM_062782534.1"/>
</dbReference>
<organism evidence="2 3">
    <name type="scientific">Dichotomopilus funicola</name>
    <dbReference type="NCBI Taxonomy" id="1934379"/>
    <lineage>
        <taxon>Eukaryota</taxon>
        <taxon>Fungi</taxon>
        <taxon>Dikarya</taxon>
        <taxon>Ascomycota</taxon>
        <taxon>Pezizomycotina</taxon>
        <taxon>Sordariomycetes</taxon>
        <taxon>Sordariomycetidae</taxon>
        <taxon>Sordariales</taxon>
        <taxon>Chaetomiaceae</taxon>
        <taxon>Dichotomopilus</taxon>
    </lineage>
</organism>
<evidence type="ECO:0000313" key="2">
    <source>
        <dbReference type="EMBL" id="KAK4148116.1"/>
    </source>
</evidence>
<comment type="caution">
    <text evidence="2">The sequence shown here is derived from an EMBL/GenBank/DDBJ whole genome shotgun (WGS) entry which is preliminary data.</text>
</comment>
<name>A0AAN6ZT70_9PEZI</name>
<reference evidence="2" key="1">
    <citation type="journal article" date="2023" name="Mol. Phylogenet. Evol.">
        <title>Genome-scale phylogeny and comparative genomics of the fungal order Sordariales.</title>
        <authorList>
            <person name="Hensen N."/>
            <person name="Bonometti L."/>
            <person name="Westerberg I."/>
            <person name="Brannstrom I.O."/>
            <person name="Guillou S."/>
            <person name="Cros-Aarteil S."/>
            <person name="Calhoun S."/>
            <person name="Haridas S."/>
            <person name="Kuo A."/>
            <person name="Mondo S."/>
            <person name="Pangilinan J."/>
            <person name="Riley R."/>
            <person name="LaButti K."/>
            <person name="Andreopoulos B."/>
            <person name="Lipzen A."/>
            <person name="Chen C."/>
            <person name="Yan M."/>
            <person name="Daum C."/>
            <person name="Ng V."/>
            <person name="Clum A."/>
            <person name="Steindorff A."/>
            <person name="Ohm R.A."/>
            <person name="Martin F."/>
            <person name="Silar P."/>
            <person name="Natvig D.O."/>
            <person name="Lalanne C."/>
            <person name="Gautier V."/>
            <person name="Ament-Velasquez S.L."/>
            <person name="Kruys A."/>
            <person name="Hutchinson M.I."/>
            <person name="Powell A.J."/>
            <person name="Barry K."/>
            <person name="Miller A.N."/>
            <person name="Grigoriev I.V."/>
            <person name="Debuchy R."/>
            <person name="Gladieux P."/>
            <person name="Hiltunen Thoren M."/>
            <person name="Johannesson H."/>
        </authorList>
    </citation>
    <scope>NUCLEOTIDE SEQUENCE</scope>
    <source>
        <strain evidence="2">CBS 141.50</strain>
    </source>
</reference>
<dbReference type="GO" id="GO:0016747">
    <property type="term" value="F:acyltransferase activity, transferring groups other than amino-acyl groups"/>
    <property type="evidence" value="ECO:0007669"/>
    <property type="project" value="InterPro"/>
</dbReference>
<proteinExistence type="predicted"/>
<dbReference type="AlphaFoldDB" id="A0AAN6ZT70"/>
<evidence type="ECO:0000313" key="3">
    <source>
        <dbReference type="Proteomes" id="UP001302676"/>
    </source>
</evidence>
<dbReference type="InterPro" id="IPR000182">
    <property type="entry name" value="GNAT_dom"/>
</dbReference>
<sequence>METTPQTKSVSIQDSQSCIPLTDYLEESDLIVLLTPAIIPGASPLNSNSDVPPSDPFEPFGQALAKHHSRVRHVPYTPRGGITGTHKAHIDLAAIVIFVISGPSYQGQPSQIALAEDARALCKSQPMIIVACCSPHELDFPEAYFPTTLEIPSFNPSDLELAASALFEATRPNLETPNVLASPLWSVQRWNKDRDPSEVLDLWNQCLPKKFNLNLFKFQSLLRRDGYAMHFVVREPETTKILGFCAAYTAYADSDGERLLGSLAVLLVQPAYRRRGIGRTLHDHALRELKSVRGICRLQLGSTFPRLLYGLPPELECEDWFRRRKWRIESASGPLEPGLGQEACDWILSFENWPATGFKLPHLSFRPCELSELYLVLEFVDRESKKNDNLAWYDQYAKLTGTMNIMDIVVGLNNGAIVAVALTYVKNTGSPVEEDLPWASTIAEDIGGVTCVCLSDEATSTKTQRDAVVTGLFDACIQLLAKSGKNKLLVDAVKWDEDELQSLGFQKWASYREVWRNV</sequence>
<protein>
    <recommendedName>
        <fullName evidence="1">N-acetyltransferase domain-containing protein</fullName>
    </recommendedName>
</protein>
<dbReference type="GeneID" id="87819147"/>
<dbReference type="CDD" id="cd04301">
    <property type="entry name" value="NAT_SF"/>
    <property type="match status" value="1"/>
</dbReference>
<dbReference type="SUPFAM" id="SSF55729">
    <property type="entry name" value="Acyl-CoA N-acyltransferases (Nat)"/>
    <property type="match status" value="1"/>
</dbReference>
<reference evidence="2" key="2">
    <citation type="submission" date="2023-05" db="EMBL/GenBank/DDBJ databases">
        <authorList>
            <consortium name="Lawrence Berkeley National Laboratory"/>
            <person name="Steindorff A."/>
            <person name="Hensen N."/>
            <person name="Bonometti L."/>
            <person name="Westerberg I."/>
            <person name="Brannstrom I.O."/>
            <person name="Guillou S."/>
            <person name="Cros-Aarteil S."/>
            <person name="Calhoun S."/>
            <person name="Haridas S."/>
            <person name="Kuo A."/>
            <person name="Mondo S."/>
            <person name="Pangilinan J."/>
            <person name="Riley R."/>
            <person name="Labutti K."/>
            <person name="Andreopoulos B."/>
            <person name="Lipzen A."/>
            <person name="Chen C."/>
            <person name="Yanf M."/>
            <person name="Daum C."/>
            <person name="Ng V."/>
            <person name="Clum A."/>
            <person name="Ohm R."/>
            <person name="Martin F."/>
            <person name="Silar P."/>
            <person name="Natvig D."/>
            <person name="Lalanne C."/>
            <person name="Gautier V."/>
            <person name="Ament-Velasquez S.L."/>
            <person name="Kruys A."/>
            <person name="Hutchinson M.I."/>
            <person name="Powell A.J."/>
            <person name="Barry K."/>
            <person name="Miller A.N."/>
            <person name="Grigoriev I.V."/>
            <person name="Debuchy R."/>
            <person name="Gladieux P."/>
            <person name="Thoren M.H."/>
            <person name="Johannesson H."/>
        </authorList>
    </citation>
    <scope>NUCLEOTIDE SEQUENCE</scope>
    <source>
        <strain evidence="2">CBS 141.50</strain>
    </source>
</reference>
<accession>A0AAN6ZT70</accession>
<dbReference type="EMBL" id="MU853554">
    <property type="protein sequence ID" value="KAK4148116.1"/>
    <property type="molecule type" value="Genomic_DNA"/>
</dbReference>